<comment type="caution">
    <text evidence="2">The sequence shown here is derived from an EMBL/GenBank/DDBJ whole genome shotgun (WGS) entry which is preliminary data.</text>
</comment>
<evidence type="ECO:0000259" key="1">
    <source>
        <dbReference type="PROSITE" id="PS51186"/>
    </source>
</evidence>
<evidence type="ECO:0000313" key="3">
    <source>
        <dbReference type="Proteomes" id="UP000238730"/>
    </source>
</evidence>
<feature type="domain" description="N-acetyltransferase" evidence="1">
    <location>
        <begin position="1"/>
        <end position="150"/>
    </location>
</feature>
<accession>A0A2S7VW79</accession>
<dbReference type="OrthoDB" id="9797178at2"/>
<dbReference type="InterPro" id="IPR000182">
    <property type="entry name" value="GNAT_dom"/>
</dbReference>
<dbReference type="RefSeq" id="WP_105059544.1">
    <property type="nucleotide sequence ID" value="NZ_MSCJ01000001.1"/>
</dbReference>
<dbReference type="AlphaFoldDB" id="A0A2S7VW79"/>
<protein>
    <submittedName>
        <fullName evidence="2">GNAT family N-acetyltransferase</fullName>
    </submittedName>
</protein>
<dbReference type="PROSITE" id="PS51186">
    <property type="entry name" value="GNAT"/>
    <property type="match status" value="1"/>
</dbReference>
<proteinExistence type="predicted"/>
<dbReference type="Proteomes" id="UP000238730">
    <property type="component" value="Unassembled WGS sequence"/>
</dbReference>
<keyword evidence="2" id="KW-0808">Transferase</keyword>
<dbReference type="EMBL" id="MSCJ01000001">
    <property type="protein sequence ID" value="PQJ66108.1"/>
    <property type="molecule type" value="Genomic_DNA"/>
</dbReference>
<dbReference type="Gene3D" id="3.40.630.30">
    <property type="match status" value="1"/>
</dbReference>
<name>A0A2S7VW79_PHOAN</name>
<dbReference type="GO" id="GO:0016747">
    <property type="term" value="F:acyltransferase activity, transferring groups other than amino-acyl groups"/>
    <property type="evidence" value="ECO:0007669"/>
    <property type="project" value="InterPro"/>
</dbReference>
<evidence type="ECO:0000313" key="2">
    <source>
        <dbReference type="EMBL" id="PQJ66108.1"/>
    </source>
</evidence>
<dbReference type="Pfam" id="PF13508">
    <property type="entry name" value="Acetyltransf_7"/>
    <property type="match status" value="1"/>
</dbReference>
<gene>
    <name evidence="2" type="ORF">BTO08_01035</name>
</gene>
<organism evidence="2 3">
    <name type="scientific">Photobacterium angustum</name>
    <dbReference type="NCBI Taxonomy" id="661"/>
    <lineage>
        <taxon>Bacteria</taxon>
        <taxon>Pseudomonadati</taxon>
        <taxon>Pseudomonadota</taxon>
        <taxon>Gammaproteobacteria</taxon>
        <taxon>Vibrionales</taxon>
        <taxon>Vibrionaceae</taxon>
        <taxon>Photobacterium</taxon>
    </lineage>
</organism>
<sequence length="167" mass="18366">MLIRSEAPADILTIDTLLKAVFPTDAEAKLVMALRENGNRTLSLVACNDEGEVVGYAFFSPVTVDGVDTNWQGLAPLAVRDDYQNQGIGLTLLEEAKSVLADFDYPVIVAVGNPEYYEKAGFTKAVFHQLTATLPDTENTFMVYEVLPESVAQYQGKVEYCNEFNSL</sequence>
<reference evidence="2 3" key="1">
    <citation type="submission" date="2016-12" db="EMBL/GenBank/DDBJ databases">
        <title>Diversity of luminous bacteria.</title>
        <authorList>
            <person name="Yoshizawa S."/>
            <person name="Kogure K."/>
        </authorList>
    </citation>
    <scope>NUCLEOTIDE SEQUENCE [LARGE SCALE GENOMIC DNA]</scope>
    <source>
        <strain evidence="2 3">LC1-200</strain>
    </source>
</reference>
<dbReference type="CDD" id="cd04301">
    <property type="entry name" value="NAT_SF"/>
    <property type="match status" value="1"/>
</dbReference>
<dbReference type="SUPFAM" id="SSF55729">
    <property type="entry name" value="Acyl-CoA N-acyltransferases (Nat)"/>
    <property type="match status" value="1"/>
</dbReference>
<dbReference type="InterPro" id="IPR016181">
    <property type="entry name" value="Acyl_CoA_acyltransferase"/>
</dbReference>